<feature type="transmembrane region" description="Helical" evidence="1">
    <location>
        <begin position="20"/>
        <end position="40"/>
    </location>
</feature>
<gene>
    <name evidence="2" type="ORF">EDD57_14911</name>
</gene>
<feature type="transmembrane region" description="Helical" evidence="1">
    <location>
        <begin position="118"/>
        <end position="141"/>
    </location>
</feature>
<keyword evidence="1" id="KW-1133">Transmembrane helix</keyword>
<dbReference type="PANTHER" id="PTHR40076">
    <property type="entry name" value="MEMBRANE PROTEIN-RELATED"/>
    <property type="match status" value="1"/>
</dbReference>
<dbReference type="Pfam" id="PF06161">
    <property type="entry name" value="DUF975"/>
    <property type="match status" value="1"/>
</dbReference>
<evidence type="ECO:0000256" key="1">
    <source>
        <dbReference type="SAM" id="Phobius"/>
    </source>
</evidence>
<comment type="caution">
    <text evidence="2">The sequence shown here is derived from an EMBL/GenBank/DDBJ whole genome shotgun (WGS) entry which is preliminary data.</text>
</comment>
<proteinExistence type="predicted"/>
<evidence type="ECO:0000313" key="2">
    <source>
        <dbReference type="EMBL" id="TCP63567.1"/>
    </source>
</evidence>
<dbReference type="EMBL" id="SLXV01000049">
    <property type="protein sequence ID" value="TCP63567.1"/>
    <property type="molecule type" value="Genomic_DNA"/>
</dbReference>
<reference evidence="2 3" key="1">
    <citation type="submission" date="2019-03" db="EMBL/GenBank/DDBJ databases">
        <title>Genomic Encyclopedia of Type Strains, Phase IV (KMG-IV): sequencing the most valuable type-strain genomes for metagenomic binning, comparative biology and taxonomic classification.</title>
        <authorList>
            <person name="Goeker M."/>
        </authorList>
    </citation>
    <scope>NUCLEOTIDE SEQUENCE [LARGE SCALE GENOMIC DNA]</scope>
    <source>
        <strain evidence="2 3">DSM 46831</strain>
    </source>
</reference>
<organism evidence="2 3">
    <name type="scientific">Baia soyae</name>
    <dbReference type="NCBI Taxonomy" id="1544746"/>
    <lineage>
        <taxon>Bacteria</taxon>
        <taxon>Bacillati</taxon>
        <taxon>Bacillota</taxon>
        <taxon>Bacilli</taxon>
        <taxon>Bacillales</taxon>
        <taxon>Thermoactinomycetaceae</taxon>
        <taxon>Baia</taxon>
    </lineage>
</organism>
<name>A0A4R2RMQ4_9BACL</name>
<dbReference type="AlphaFoldDB" id="A0A4R2RMQ4"/>
<keyword evidence="1" id="KW-0472">Membrane</keyword>
<dbReference type="InterPro" id="IPR010380">
    <property type="entry name" value="DUF975"/>
</dbReference>
<keyword evidence="3" id="KW-1185">Reference proteome</keyword>
<evidence type="ECO:0000313" key="3">
    <source>
        <dbReference type="Proteomes" id="UP000294746"/>
    </source>
</evidence>
<dbReference type="OrthoDB" id="9784844at2"/>
<dbReference type="Proteomes" id="UP000294746">
    <property type="component" value="Unassembled WGS sequence"/>
</dbReference>
<sequence length="228" mass="26369">MIMGFKELKQQARQSLQGNWKKSIIVVALATILSALPSWIEMMVRPEDYFDPTYTVDYMSMFQPSSFGVFSFLWYLLIPGAIMLGLAGFFLHLIRRNSATEADAFEFFTNLSKFGQSVLYNVLITVYVFLWCLLLVIPGIIRSIAYAMTPYILQDHPEYSVNQAIRKSVQMMTGYKWQFFLLQLSFLGWILLAICTFGIGLLWVLPYIQATNTHFYEQRKNENEVVKG</sequence>
<protein>
    <submittedName>
        <fullName evidence="2">Putative membrane protein</fullName>
    </submittedName>
</protein>
<dbReference type="PANTHER" id="PTHR40076:SF1">
    <property type="entry name" value="MEMBRANE PROTEIN"/>
    <property type="match status" value="1"/>
</dbReference>
<feature type="transmembrane region" description="Helical" evidence="1">
    <location>
        <begin position="72"/>
        <end position="94"/>
    </location>
</feature>
<feature type="transmembrane region" description="Helical" evidence="1">
    <location>
        <begin position="180"/>
        <end position="205"/>
    </location>
</feature>
<accession>A0A4R2RMQ4</accession>
<keyword evidence="1" id="KW-0812">Transmembrane</keyword>